<dbReference type="PANTHER" id="PTHR34387">
    <property type="entry name" value="SLR1258 PROTEIN"/>
    <property type="match status" value="1"/>
</dbReference>
<proteinExistence type="predicted"/>
<dbReference type="PANTHER" id="PTHR34387:SF2">
    <property type="entry name" value="SLR1258 PROTEIN"/>
    <property type="match status" value="1"/>
</dbReference>
<evidence type="ECO:0000313" key="2">
    <source>
        <dbReference type="EMBL" id="QQP85283.1"/>
    </source>
</evidence>
<reference evidence="2 3" key="1">
    <citation type="submission" date="2021-01" db="EMBL/GenBank/DDBJ databases">
        <title>Entomomonas sp. F2A isolated from a house cricket (Acheta domesticus).</title>
        <authorList>
            <person name="Spergser J."/>
            <person name="Busse H.-J."/>
        </authorList>
    </citation>
    <scope>NUCLEOTIDE SEQUENCE [LARGE SCALE GENOMIC DNA]</scope>
    <source>
        <strain evidence="2 3">F2A</strain>
    </source>
</reference>
<keyword evidence="3" id="KW-1185">Reference proteome</keyword>
<dbReference type="InterPro" id="IPR007497">
    <property type="entry name" value="SIMPL/DUF541"/>
</dbReference>
<organism evidence="2 3">
    <name type="scientific">Entomomonas asaccharolytica</name>
    <dbReference type="NCBI Taxonomy" id="2785331"/>
    <lineage>
        <taxon>Bacteria</taxon>
        <taxon>Pseudomonadati</taxon>
        <taxon>Pseudomonadota</taxon>
        <taxon>Gammaproteobacteria</taxon>
        <taxon>Pseudomonadales</taxon>
        <taxon>Pseudomonadaceae</taxon>
        <taxon>Entomomonas</taxon>
    </lineage>
</organism>
<dbReference type="GO" id="GO:0006974">
    <property type="term" value="P:DNA damage response"/>
    <property type="evidence" value="ECO:0007669"/>
    <property type="project" value="TreeGrafter"/>
</dbReference>
<name>A0A974NEX5_9GAMM</name>
<evidence type="ECO:0000313" key="3">
    <source>
        <dbReference type="Proteomes" id="UP000595278"/>
    </source>
</evidence>
<keyword evidence="1" id="KW-0732">Signal</keyword>
<dbReference type="RefSeq" id="WP_201091697.1">
    <property type="nucleotide sequence ID" value="NZ_CP067393.1"/>
</dbReference>
<dbReference type="Gene3D" id="3.30.70.2970">
    <property type="entry name" value="Protein of unknown function (DUF541), domain 2"/>
    <property type="match status" value="2"/>
</dbReference>
<feature type="signal peptide" evidence="1">
    <location>
        <begin position="1"/>
        <end position="22"/>
    </location>
</feature>
<dbReference type="Proteomes" id="UP000595278">
    <property type="component" value="Chromosome"/>
</dbReference>
<protein>
    <submittedName>
        <fullName evidence="2">SIMPL domain-containing protein</fullName>
    </submittedName>
</protein>
<evidence type="ECO:0000256" key="1">
    <source>
        <dbReference type="SAM" id="SignalP"/>
    </source>
</evidence>
<gene>
    <name evidence="2" type="ORF">JHT90_12985</name>
</gene>
<dbReference type="Gene3D" id="3.30.110.170">
    <property type="entry name" value="Protein of unknown function (DUF541), domain 1"/>
    <property type="match status" value="1"/>
</dbReference>
<dbReference type="InterPro" id="IPR052022">
    <property type="entry name" value="26kDa_periplasmic_antigen"/>
</dbReference>
<sequence>MKKRLLAATLGLAALATPYSIAQQYVDNSFIELNKLKYGMDLVAVGSINVNVAEKLTLKPDTVEFSIKYTTEGTTPSEASDRNTTNMKTLTSYLQQLAIKQKDLTTVGYKNYEKTSAQPLTKTDSQQYQTLLTVNVTIPSNKFYDVVKVLELQGISNLDKVKDTDNVYSFVISEIANSYDTTKQQAEKKYQTITEQLNTTGINQFTIEKYNNKEADQPTKEIKTYYVENTIKIRAYKFDDLGKIIAKAQELKMNVNNDFRYSVSDETKNKAIAELESKLLTKLQDKAKRSLSSGDYQLGAPQNLNISNSDGGGIYPRNYYAESDAMVNTMVMKSSAGAQVDIQPPSEFEIMVNMNGNFDIIKKVYKTN</sequence>
<accession>A0A974NEX5</accession>
<dbReference type="AlphaFoldDB" id="A0A974NEX5"/>
<dbReference type="KEGG" id="eaz:JHT90_12985"/>
<dbReference type="EMBL" id="CP067393">
    <property type="protein sequence ID" value="QQP85283.1"/>
    <property type="molecule type" value="Genomic_DNA"/>
</dbReference>
<feature type="chain" id="PRO_5036823474" evidence="1">
    <location>
        <begin position="23"/>
        <end position="368"/>
    </location>
</feature>
<dbReference type="Pfam" id="PF04402">
    <property type="entry name" value="SIMPL"/>
    <property type="match status" value="2"/>
</dbReference>